<dbReference type="PROSITE" id="PS50179">
    <property type="entry name" value="VHS"/>
    <property type="match status" value="1"/>
</dbReference>
<dbReference type="OrthoDB" id="10068368at2759"/>
<dbReference type="InterPro" id="IPR036028">
    <property type="entry name" value="SH3-like_dom_sf"/>
</dbReference>
<evidence type="ECO:0000259" key="13">
    <source>
        <dbReference type="PROSITE" id="PS50179"/>
    </source>
</evidence>
<evidence type="ECO:0000256" key="8">
    <source>
        <dbReference type="ARBA" id="ARBA00022753"/>
    </source>
</evidence>
<dbReference type="InterPro" id="IPR001452">
    <property type="entry name" value="SH3_domain"/>
</dbReference>
<evidence type="ECO:0000256" key="10">
    <source>
        <dbReference type="ARBA" id="ARBA00023136"/>
    </source>
</evidence>
<comment type="subcellular location">
    <subcellularLocation>
        <location evidence="2">Cytoplasm</location>
    </subcellularLocation>
    <subcellularLocation>
        <location evidence="1">Early endosome membrane</location>
        <topology evidence="1">Peripheral membrane protein</topology>
        <orientation evidence="1">Cytoplasmic side</orientation>
    </subcellularLocation>
</comment>
<dbReference type="PROSITE" id="PS50002">
    <property type="entry name" value="SH3"/>
    <property type="match status" value="1"/>
</dbReference>
<dbReference type="STRING" id="1676925.ENSPKIP00000029976"/>
<dbReference type="PROSITE" id="PS50330">
    <property type="entry name" value="UIM"/>
    <property type="match status" value="1"/>
</dbReference>
<evidence type="ECO:0000256" key="11">
    <source>
        <dbReference type="PROSITE-ProRule" id="PRU00192"/>
    </source>
</evidence>
<evidence type="ECO:0000256" key="7">
    <source>
        <dbReference type="ARBA" id="ARBA00022553"/>
    </source>
</evidence>
<proteinExistence type="inferred from homology"/>
<dbReference type="PANTHER" id="PTHR45929">
    <property type="entry name" value="JAK PATHWAY SIGNAL TRANSDUCTION ADAPTOR MOLECULE"/>
    <property type="match status" value="1"/>
</dbReference>
<evidence type="ECO:0000256" key="4">
    <source>
        <dbReference type="ARBA" id="ARBA00022443"/>
    </source>
</evidence>
<evidence type="ECO:0000313" key="15">
    <source>
        <dbReference type="Proteomes" id="UP000261540"/>
    </source>
</evidence>
<dbReference type="CDD" id="cd17000">
    <property type="entry name" value="VHS_STAM1"/>
    <property type="match status" value="1"/>
</dbReference>
<dbReference type="Gene3D" id="1.25.40.90">
    <property type="match status" value="1"/>
</dbReference>
<dbReference type="GO" id="GO:0035091">
    <property type="term" value="F:phosphatidylinositol binding"/>
    <property type="evidence" value="ECO:0007669"/>
    <property type="project" value="InterPro"/>
</dbReference>
<feature type="domain" description="SH3" evidence="12">
    <location>
        <begin position="244"/>
        <end position="303"/>
    </location>
</feature>
<dbReference type="Gene3D" id="1.20.5.1940">
    <property type="match status" value="1"/>
</dbReference>
<keyword evidence="6" id="KW-0963">Cytoplasm</keyword>
<evidence type="ECO:0000256" key="6">
    <source>
        <dbReference type="ARBA" id="ARBA00022490"/>
    </source>
</evidence>
<dbReference type="GO" id="GO:0033565">
    <property type="term" value="C:ESCRT-0 complex"/>
    <property type="evidence" value="ECO:0007669"/>
    <property type="project" value="TreeGrafter"/>
</dbReference>
<dbReference type="SMART" id="SM00726">
    <property type="entry name" value="UIM"/>
    <property type="match status" value="1"/>
</dbReference>
<evidence type="ECO:0000256" key="3">
    <source>
        <dbReference type="ARBA" id="ARBA00009666"/>
    </source>
</evidence>
<dbReference type="Ensembl" id="ENSPKIT00000010780.1">
    <property type="protein sequence ID" value="ENSPKIP00000029976.1"/>
    <property type="gene ID" value="ENSPKIG00000011002.1"/>
</dbReference>
<dbReference type="PANTHER" id="PTHR45929:SF2">
    <property type="entry name" value="SIGNAL TRANSDUCING ADAPTER MOLECULE 1"/>
    <property type="match status" value="1"/>
</dbReference>
<dbReference type="InterPro" id="IPR002014">
    <property type="entry name" value="VHS_dom"/>
</dbReference>
<accession>A0A3B3SIW6</accession>
<dbReference type="Pfam" id="PF00018">
    <property type="entry name" value="SH3_1"/>
    <property type="match status" value="1"/>
</dbReference>
<evidence type="ECO:0000313" key="14">
    <source>
        <dbReference type="Ensembl" id="ENSPKIP00000029976.1"/>
    </source>
</evidence>
<feature type="domain" description="VHS" evidence="13">
    <location>
        <begin position="50"/>
        <end position="177"/>
    </location>
</feature>
<organism evidence="14 15">
    <name type="scientific">Paramormyrops kingsleyae</name>
    <dbReference type="NCBI Taxonomy" id="1676925"/>
    <lineage>
        <taxon>Eukaryota</taxon>
        <taxon>Metazoa</taxon>
        <taxon>Chordata</taxon>
        <taxon>Craniata</taxon>
        <taxon>Vertebrata</taxon>
        <taxon>Euteleostomi</taxon>
        <taxon>Actinopterygii</taxon>
        <taxon>Neopterygii</taxon>
        <taxon>Teleostei</taxon>
        <taxon>Osteoglossocephala</taxon>
        <taxon>Osteoglossomorpha</taxon>
        <taxon>Osteoglossiformes</taxon>
        <taxon>Mormyridae</taxon>
        <taxon>Paramormyrops</taxon>
    </lineage>
</organism>
<keyword evidence="7" id="KW-0597">Phosphoprotein</keyword>
<dbReference type="AlphaFoldDB" id="A0A3B3SIW6"/>
<dbReference type="Gene3D" id="2.30.30.40">
    <property type="entry name" value="SH3 Domains"/>
    <property type="match status" value="1"/>
</dbReference>
<dbReference type="SMART" id="SM00288">
    <property type="entry name" value="VHS"/>
    <property type="match status" value="1"/>
</dbReference>
<dbReference type="GO" id="GO:0043130">
    <property type="term" value="F:ubiquitin binding"/>
    <property type="evidence" value="ECO:0007669"/>
    <property type="project" value="InterPro"/>
</dbReference>
<keyword evidence="9" id="KW-0653">Protein transport</keyword>
<protein>
    <submittedName>
        <fullName evidence="14">Signal transducing adaptor molecule (SH3 domain and ITAM motif) 1</fullName>
    </submittedName>
</protein>
<evidence type="ECO:0000256" key="2">
    <source>
        <dbReference type="ARBA" id="ARBA00004496"/>
    </source>
</evidence>
<evidence type="ECO:0000256" key="9">
    <source>
        <dbReference type="ARBA" id="ARBA00022927"/>
    </source>
</evidence>
<dbReference type="CTD" id="8027"/>
<sequence length="536" mass="58251">MLSADPGSDHSFVCSGLGTASLTRRGEPPPRLSAMPLFTSNPFDHDVEKATSEMNTAEDWGLILDICDKVGQSRTGPKESLRAIIRRLNHKDPHVAMQALTLLGACVSNCGKIFHLEVCSRDFASEVSNVLNKGHPKVCEKLKALMVEWAEEFRNDPQLSLISAMIKNLKDQGVSFPTAGSQAAEQAKASPALVAKDPTTTVNKKEEEDLAKAIELSLKEQRQPQTPITGLYPSTTSLVTNHKVEGRKVRAIYDFEAAEDNELTFKSGEIITVLDDSDPNWWKGETYQGVGLFPSNFVTADLTAEPEMIKTDKKTVQFSDEVQVETIEPEPEPVYIDEEKMDQLLQMIQSADPTDNQPDPPDLLHLEAACNQMGPLIDLKLEDIDRKHSELSDLNVKVMEALSLYAKLMNEDPVYTMYGKPQTQQYYVPAGSPQVYPGQLQGGTYAVGGAPGYSLPPEQLPSLPPAGQPASSIMMNSTPASGYMAVSAAYSPSPAGMAPTDLQPYEASLNGAAAVPQGVPQSADGQQQVYTQKALL</sequence>
<keyword evidence="10" id="KW-0472">Membrane</keyword>
<dbReference type="KEGG" id="pki:111834284"/>
<dbReference type="InterPro" id="IPR008942">
    <property type="entry name" value="ENTH_VHS"/>
</dbReference>
<name>A0A3B3SIW6_9TELE</name>
<dbReference type="Pfam" id="PF02809">
    <property type="entry name" value="UIM"/>
    <property type="match status" value="1"/>
</dbReference>
<dbReference type="SUPFAM" id="SSF48464">
    <property type="entry name" value="ENTH/VHS domain"/>
    <property type="match status" value="1"/>
</dbReference>
<keyword evidence="15" id="KW-1185">Reference proteome</keyword>
<dbReference type="CDD" id="cd21389">
    <property type="entry name" value="GAT_STAM1"/>
    <property type="match status" value="1"/>
</dbReference>
<dbReference type="FunFam" id="2.30.30.40:FF:000086">
    <property type="entry name" value="signal transducing adapter molecule 2"/>
    <property type="match status" value="1"/>
</dbReference>
<evidence type="ECO:0000259" key="12">
    <source>
        <dbReference type="PROSITE" id="PS50002"/>
    </source>
</evidence>
<dbReference type="PRINTS" id="PR00452">
    <property type="entry name" value="SH3DOMAIN"/>
</dbReference>
<reference evidence="14" key="1">
    <citation type="submission" date="2025-08" db="UniProtKB">
        <authorList>
            <consortium name="Ensembl"/>
        </authorList>
    </citation>
    <scope>IDENTIFICATION</scope>
</reference>
<evidence type="ECO:0000256" key="5">
    <source>
        <dbReference type="ARBA" id="ARBA00022448"/>
    </source>
</evidence>
<dbReference type="GO" id="GO:0031901">
    <property type="term" value="C:early endosome membrane"/>
    <property type="evidence" value="ECO:0007669"/>
    <property type="project" value="UniProtKB-SubCell"/>
</dbReference>
<keyword evidence="4 11" id="KW-0728">SH3 domain</keyword>
<dbReference type="InterPro" id="IPR050670">
    <property type="entry name" value="STAM"/>
</dbReference>
<dbReference type="FunFam" id="1.20.5.1940:FF:000002">
    <property type="entry name" value="Signal transducing adapter molecule 1"/>
    <property type="match status" value="1"/>
</dbReference>
<keyword evidence="8" id="KW-0967">Endosome</keyword>
<dbReference type="GO" id="GO:0043328">
    <property type="term" value="P:protein transport to vacuole involved in ubiquitin-dependent protein catabolic process via the multivesicular body sorting pathway"/>
    <property type="evidence" value="ECO:0007669"/>
    <property type="project" value="TreeGrafter"/>
</dbReference>
<dbReference type="CDD" id="cd11964">
    <property type="entry name" value="SH3_STAM1"/>
    <property type="match status" value="1"/>
</dbReference>
<dbReference type="InterPro" id="IPR035657">
    <property type="entry name" value="STAM1_SH3"/>
</dbReference>
<dbReference type="PRINTS" id="PR00499">
    <property type="entry name" value="P67PHOX"/>
</dbReference>
<dbReference type="SUPFAM" id="SSF50044">
    <property type="entry name" value="SH3-domain"/>
    <property type="match status" value="1"/>
</dbReference>
<dbReference type="InterPro" id="IPR047492">
    <property type="entry name" value="GAT_STAM1"/>
</dbReference>
<dbReference type="FunFam" id="1.25.40.90:FF:000009">
    <property type="entry name" value="Putative signal transducing adapter molecule 1"/>
    <property type="match status" value="1"/>
</dbReference>
<reference evidence="14" key="2">
    <citation type="submission" date="2025-09" db="UniProtKB">
        <authorList>
            <consortium name="Ensembl"/>
        </authorList>
    </citation>
    <scope>IDENTIFICATION</scope>
</reference>
<keyword evidence="5" id="KW-0813">Transport</keyword>
<dbReference type="Proteomes" id="UP000261540">
    <property type="component" value="Unplaced"/>
</dbReference>
<dbReference type="Pfam" id="PF00790">
    <property type="entry name" value="VHS"/>
    <property type="match status" value="1"/>
</dbReference>
<evidence type="ECO:0000256" key="1">
    <source>
        <dbReference type="ARBA" id="ARBA00004469"/>
    </source>
</evidence>
<dbReference type="SMART" id="SM00326">
    <property type="entry name" value="SH3"/>
    <property type="match status" value="1"/>
</dbReference>
<dbReference type="GeneTree" id="ENSGT00940000157171"/>
<comment type="similarity">
    <text evidence="3">Belongs to the STAM family.</text>
</comment>
<dbReference type="InterPro" id="IPR003903">
    <property type="entry name" value="UIM_dom"/>
</dbReference>
<dbReference type="InterPro" id="IPR047528">
    <property type="entry name" value="VHS_STAM1"/>
</dbReference>